<dbReference type="Pfam" id="PF03417">
    <property type="entry name" value="AAT"/>
    <property type="match status" value="1"/>
</dbReference>
<dbReference type="AlphaFoldDB" id="A0AA87UX31"/>
<organism evidence="2 3">
    <name type="scientific">Agrococcus baldri</name>
    <dbReference type="NCBI Taxonomy" id="153730"/>
    <lineage>
        <taxon>Bacteria</taxon>
        <taxon>Bacillati</taxon>
        <taxon>Actinomycetota</taxon>
        <taxon>Actinomycetes</taxon>
        <taxon>Micrococcales</taxon>
        <taxon>Microbacteriaceae</taxon>
        <taxon>Agrococcus</taxon>
    </lineage>
</organism>
<dbReference type="Gene3D" id="1.10.10.2120">
    <property type="match status" value="1"/>
</dbReference>
<dbReference type="InterPro" id="IPR047794">
    <property type="entry name" value="C45_proenzyme-like"/>
</dbReference>
<dbReference type="NCBIfam" id="NF040521">
    <property type="entry name" value="C45_proenzyme"/>
    <property type="match status" value="1"/>
</dbReference>
<keyword evidence="3" id="KW-1185">Reference proteome</keyword>
<proteinExistence type="predicted"/>
<dbReference type="EMBL" id="BJUU01000006">
    <property type="protein sequence ID" value="GEK79952.1"/>
    <property type="molecule type" value="Genomic_DNA"/>
</dbReference>
<name>A0AA87UX31_9MICO</name>
<evidence type="ECO:0000313" key="3">
    <source>
        <dbReference type="Proteomes" id="UP000321749"/>
    </source>
</evidence>
<dbReference type="RefSeq" id="WP_146793812.1">
    <property type="nucleotide sequence ID" value="NZ_BJUU01000006.1"/>
</dbReference>
<dbReference type="PANTHER" id="PTHR34180:SF1">
    <property type="entry name" value="BETA-ALANYL-DOPAMINE_CARCININE HYDROLASE"/>
    <property type="match status" value="1"/>
</dbReference>
<comment type="caution">
    <text evidence="2">The sequence shown here is derived from an EMBL/GenBank/DDBJ whole genome shotgun (WGS) entry which is preliminary data.</text>
</comment>
<feature type="domain" description="Peptidase C45 hydrolase" evidence="1">
    <location>
        <begin position="118"/>
        <end position="278"/>
    </location>
</feature>
<accession>A0AA87UX31</accession>
<reference evidence="2 3" key="1">
    <citation type="submission" date="2019-07" db="EMBL/GenBank/DDBJ databases">
        <title>Whole genome shotgun sequence of Agrococcus baldri NBRC 103055.</title>
        <authorList>
            <person name="Hosoyama A."/>
            <person name="Uohara A."/>
            <person name="Ohji S."/>
            <person name="Ichikawa N."/>
        </authorList>
    </citation>
    <scope>NUCLEOTIDE SEQUENCE [LARGE SCALE GENOMIC DNA]</scope>
    <source>
        <strain evidence="2 3">NBRC 103055</strain>
    </source>
</reference>
<dbReference type="Gene3D" id="3.60.60.10">
    <property type="entry name" value="Penicillin V Acylase, Chain A"/>
    <property type="match status" value="1"/>
</dbReference>
<evidence type="ECO:0000259" key="1">
    <source>
        <dbReference type="Pfam" id="PF03417"/>
    </source>
</evidence>
<evidence type="ECO:0000313" key="2">
    <source>
        <dbReference type="EMBL" id="GEK79952.1"/>
    </source>
</evidence>
<dbReference type="InterPro" id="IPR005079">
    <property type="entry name" value="Peptidase_C45_hydrolase"/>
</dbReference>
<protein>
    <submittedName>
        <fullName evidence="2">Peptidase C45</fullName>
    </submittedName>
</protein>
<gene>
    <name evidence="2" type="ORF">ABA31_13030</name>
</gene>
<dbReference type="Proteomes" id="UP000321749">
    <property type="component" value="Unassembled WGS sequence"/>
</dbReference>
<sequence length="369" mass="38154">MRVTELRLTDASAHARGIAYGAEMGGEVRRTIELYRQAYEVMGVPAGVVDEVVAGSLEAVRDWAPTQWEELTGLASSAGASMHDLMLLTARTEILAHAPVGVLECSTVVALHDDRRPMTMQTWDWHGELVPTGVMLELHLPGGSDAPARVVRTFSETGMVGKIGVTAPAGGHGGLGVHFNILHHASDRAAIGVPVHVVMRRILDEASSVDDAVALARSATVGASTVLTVVQGASASAPARAASLELAPEGVAVVEAQEGFLAHTNHFLDPQLAAGEATSDTSTTGPRYDHTVAQRAAIGAADDAVSMAAAMCGAAGADAPVCVRVKPAASLSDRWETLLTASLDVVAGAIDWFAGPPSGLDAGTVRRFG</sequence>
<dbReference type="InterPro" id="IPR047801">
    <property type="entry name" value="Peptidase_C45"/>
</dbReference>
<dbReference type="PANTHER" id="PTHR34180">
    <property type="entry name" value="PEPTIDASE C45"/>
    <property type="match status" value="1"/>
</dbReference>